<evidence type="ECO:0000256" key="11">
    <source>
        <dbReference type="SAM" id="MobiDB-lite"/>
    </source>
</evidence>
<evidence type="ECO:0000256" key="7">
    <source>
        <dbReference type="ARBA" id="ARBA00022723"/>
    </source>
</evidence>
<evidence type="ECO:0000256" key="1">
    <source>
        <dbReference type="ARBA" id="ARBA00000402"/>
    </source>
</evidence>
<comment type="similarity">
    <text evidence="3">Belongs to the RNase Z family.</text>
</comment>
<dbReference type="Proteomes" id="UP001516023">
    <property type="component" value="Unassembled WGS sequence"/>
</dbReference>
<name>A0ABD3QWA3_9STRA</name>
<dbReference type="PANTHER" id="PTHR12553:SF49">
    <property type="entry name" value="ZINC PHOSPHODIESTERASE ELAC PROTEIN 2"/>
    <property type="match status" value="1"/>
</dbReference>
<evidence type="ECO:0000313" key="12">
    <source>
        <dbReference type="EMBL" id="KAL3803351.1"/>
    </source>
</evidence>
<gene>
    <name evidence="12" type="ORF">HJC23_009315</name>
</gene>
<accession>A0ABD3QWA3</accession>
<keyword evidence="6" id="KW-0540">Nuclease</keyword>
<feature type="region of interest" description="Disordered" evidence="11">
    <location>
        <begin position="32"/>
        <end position="51"/>
    </location>
</feature>
<evidence type="ECO:0000313" key="13">
    <source>
        <dbReference type="Proteomes" id="UP001516023"/>
    </source>
</evidence>
<dbReference type="GO" id="GO:0046872">
    <property type="term" value="F:metal ion binding"/>
    <property type="evidence" value="ECO:0007669"/>
    <property type="project" value="UniProtKB-KW"/>
</dbReference>
<protein>
    <recommendedName>
        <fullName evidence="4">ribonuclease Z</fullName>
        <ecNumber evidence="4">3.1.26.11</ecNumber>
    </recommendedName>
</protein>
<evidence type="ECO:0000256" key="6">
    <source>
        <dbReference type="ARBA" id="ARBA00022722"/>
    </source>
</evidence>
<dbReference type="PANTHER" id="PTHR12553">
    <property type="entry name" value="ZINC PHOSPHODIESTERASE ELAC PROTEIN 2"/>
    <property type="match status" value="1"/>
</dbReference>
<feature type="compositionally biased region" description="Acidic residues" evidence="11">
    <location>
        <begin position="610"/>
        <end position="621"/>
    </location>
</feature>
<comment type="caution">
    <text evidence="12">The sequence shown here is derived from an EMBL/GenBank/DDBJ whole genome shotgun (WGS) entry which is preliminary data.</text>
</comment>
<dbReference type="AlphaFoldDB" id="A0ABD3QWA3"/>
<feature type="region of interest" description="Disordered" evidence="11">
    <location>
        <begin position="245"/>
        <end position="270"/>
    </location>
</feature>
<dbReference type="InterPro" id="IPR047151">
    <property type="entry name" value="RNZ2-like"/>
</dbReference>
<evidence type="ECO:0000256" key="4">
    <source>
        <dbReference type="ARBA" id="ARBA00012477"/>
    </source>
</evidence>
<feature type="compositionally biased region" description="Basic and acidic residues" evidence="11">
    <location>
        <begin position="388"/>
        <end position="411"/>
    </location>
</feature>
<dbReference type="EC" id="3.1.26.11" evidence="4"/>
<evidence type="ECO:0000256" key="5">
    <source>
        <dbReference type="ARBA" id="ARBA00022694"/>
    </source>
</evidence>
<feature type="region of interest" description="Disordered" evidence="11">
    <location>
        <begin position="589"/>
        <end position="631"/>
    </location>
</feature>
<dbReference type="InterPro" id="IPR036866">
    <property type="entry name" value="RibonucZ/Hydroxyglut_hydro"/>
</dbReference>
<keyword evidence="5" id="KW-0819">tRNA processing</keyword>
<dbReference type="Gene3D" id="3.60.15.10">
    <property type="entry name" value="Ribonuclease Z/Hydroxyacylglutathione hydrolase-like"/>
    <property type="match status" value="1"/>
</dbReference>
<dbReference type="EMBL" id="JABMIG020000014">
    <property type="protein sequence ID" value="KAL3803351.1"/>
    <property type="molecule type" value="Genomic_DNA"/>
</dbReference>
<evidence type="ECO:0000256" key="2">
    <source>
        <dbReference type="ARBA" id="ARBA00001947"/>
    </source>
</evidence>
<dbReference type="SUPFAM" id="SSF56281">
    <property type="entry name" value="Metallo-hydrolase/oxidoreductase"/>
    <property type="match status" value="1"/>
</dbReference>
<comment type="catalytic activity">
    <reaction evidence="1">
        <text>Endonucleolytic cleavage of RNA, removing extra 3' nucleotides from tRNA precursor, generating 3' termini of tRNAs. A 3'-hydroxy group is left at the tRNA terminus and a 5'-phosphoryl group is left at the trailer molecule.</text>
        <dbReference type="EC" id="3.1.26.11"/>
    </reaction>
</comment>
<reference evidence="12 13" key="1">
    <citation type="journal article" date="2020" name="G3 (Bethesda)">
        <title>Improved Reference Genome for Cyclotella cryptica CCMP332, a Model for Cell Wall Morphogenesis, Salinity Adaptation, and Lipid Production in Diatoms (Bacillariophyta).</title>
        <authorList>
            <person name="Roberts W.R."/>
            <person name="Downey K.M."/>
            <person name="Ruck E.C."/>
            <person name="Traller J.C."/>
            <person name="Alverson A.J."/>
        </authorList>
    </citation>
    <scope>NUCLEOTIDE SEQUENCE [LARGE SCALE GENOMIC DNA]</scope>
    <source>
        <strain evidence="12 13">CCMP332</strain>
    </source>
</reference>
<comment type="cofactor">
    <cofactor evidence="2">
        <name>Zn(2+)</name>
        <dbReference type="ChEBI" id="CHEBI:29105"/>
    </cofactor>
</comment>
<dbReference type="GO" id="GO:0042781">
    <property type="term" value="F:3'-tRNA processing endoribonuclease activity"/>
    <property type="evidence" value="ECO:0007669"/>
    <property type="project" value="UniProtKB-EC"/>
</dbReference>
<sequence length="1039" mass="114361">MEASLDLLTDGSDLTGGPAVFLTLRRSKSKDKPVDEACATNTNNNDDDDDNVVHYETPTPSDEEGSILARYNLTGLPSLTGRLASDQSFKLLSDGAFRCILLPSLTPGSTGGLAALFLSLVQAGYAVARPMNADNADRDGSDSDSTIDETAACGDARECTSRSAYGDISIIGPQNSNVLIDGVLDTLFGNGRNRPAIRLCEVPAPSSHVQTEGCWWDVYQDSYIRVWGQSVVQPRHVFCKTCDGDGGGGKQKKRRRAEQSMPECCKKTSSSSSSKHFVVYIVTVKKPSLQKNDSTGNQSTSSSVSFAILPHFASSDPSQKCPTCEENIDWNVRPPSSLIWDTLRNIPQEIIDAANVVEQGQESRSSMLDFILHLNPLSWEIERFDTTRDGSLPERRPKSEDRSECSGRETLRNIPSPKVPQRIIQVPASCVVNRLTSYHLATFPDRHKSTFDPGILIRAQHRSFLLNKCLPFAFYLGRGTRSIFNSETSIPVGGDVVMRNVVAYQLRSCTSVLLNKTRFHLGLNGDKNTGNNQQRYRPFTFVSRIENIRIRCGVIGSAVKDSGDHAILDPQTVSLLKHAYAGMCARNEEAKGNAEDSNEIDLDGSSVSGDEADDGEGEQPEESFTSDGRYPDVSSPHLLLLGTGCATPSPLRGSSSYVLFMPTSESHNLENNTHDNLVLTTIIECGEGTLTSLSRYLLVRNSMSRQTFCLDEQLRWVQFIWISHSHLDHYGDLPSVVDAIAKAKKNETPPSRPLVVIAPTKVLKFLRVMLGPRVRSKHATYVGITHREFQSSPFATGIRSMLFEYTLPVPSQCKNEYVSNDGIENISKSDEFYCPFVSLRNVEVEHCRDAFALLLELRLPRNGKTERFLLCFSGDTRPSDNLIRECRSYSCISQSVTPPLQHAPLPLPPPPRISLLLHESTFLNDKIGKVDAVKKRHSTAFEALYVAERIQVEACLLTHFSQRYSHVSIQDACSPVCDLSDGSSSQGDAKNCHAFACGIAVDGMVLPLTKMATASLYQLSQCVDKLVSYYTGGEPPIVN</sequence>
<keyword evidence="8" id="KW-0255">Endonuclease</keyword>
<proteinExistence type="inferred from homology"/>
<organism evidence="12 13">
    <name type="scientific">Cyclotella cryptica</name>
    <dbReference type="NCBI Taxonomy" id="29204"/>
    <lineage>
        <taxon>Eukaryota</taxon>
        <taxon>Sar</taxon>
        <taxon>Stramenopiles</taxon>
        <taxon>Ochrophyta</taxon>
        <taxon>Bacillariophyta</taxon>
        <taxon>Coscinodiscophyceae</taxon>
        <taxon>Thalassiosirophycidae</taxon>
        <taxon>Stephanodiscales</taxon>
        <taxon>Stephanodiscaceae</taxon>
        <taxon>Cyclotella</taxon>
    </lineage>
</organism>
<keyword evidence="10" id="KW-0862">Zinc</keyword>
<evidence type="ECO:0000256" key="8">
    <source>
        <dbReference type="ARBA" id="ARBA00022759"/>
    </source>
</evidence>
<keyword evidence="7" id="KW-0479">Metal-binding</keyword>
<feature type="region of interest" description="Disordered" evidence="11">
    <location>
        <begin position="388"/>
        <end position="414"/>
    </location>
</feature>
<evidence type="ECO:0000256" key="9">
    <source>
        <dbReference type="ARBA" id="ARBA00022801"/>
    </source>
</evidence>
<keyword evidence="13" id="KW-1185">Reference proteome</keyword>
<evidence type="ECO:0000256" key="10">
    <source>
        <dbReference type="ARBA" id="ARBA00022833"/>
    </source>
</evidence>
<evidence type="ECO:0000256" key="3">
    <source>
        <dbReference type="ARBA" id="ARBA00007823"/>
    </source>
</evidence>
<keyword evidence="9" id="KW-0378">Hydrolase</keyword>